<dbReference type="Proteomes" id="UP000036681">
    <property type="component" value="Unplaced"/>
</dbReference>
<evidence type="ECO:0000313" key="1">
    <source>
        <dbReference type="Proteomes" id="UP000036681"/>
    </source>
</evidence>
<proteinExistence type="predicted"/>
<name>A0A0M3HRS7_ASCLU</name>
<dbReference type="WBParaSite" id="ALUE_0000505901-mRNA-1">
    <property type="protein sequence ID" value="ALUE_0000505901-mRNA-1"/>
    <property type="gene ID" value="ALUE_0000505901"/>
</dbReference>
<keyword evidence="1" id="KW-1185">Reference proteome</keyword>
<protein>
    <submittedName>
        <fullName evidence="2">Major sperm protein</fullName>
    </submittedName>
</protein>
<accession>A0A0M3HRS7</accession>
<sequence length="182" mass="20572">MRRANNEAARFQTWNGRAVSFRRSIASFPPSPFSCTLDMMSFATSIVLLSVVCSAYSSAIAEPLPDATTQCKISVQVNLHASRVHISRIPAHYLRSVGRRPPATTPTIMLKFEHAQLNMTLDDVAFPVDHPSRILQMKTSKTAEREVMALLFWRKRQLAANTFPFLRMKVLVKYHPLNDVDV</sequence>
<organism evidence="1 2">
    <name type="scientific">Ascaris lumbricoides</name>
    <name type="common">Giant roundworm</name>
    <dbReference type="NCBI Taxonomy" id="6252"/>
    <lineage>
        <taxon>Eukaryota</taxon>
        <taxon>Metazoa</taxon>
        <taxon>Ecdysozoa</taxon>
        <taxon>Nematoda</taxon>
        <taxon>Chromadorea</taxon>
        <taxon>Rhabditida</taxon>
        <taxon>Spirurina</taxon>
        <taxon>Ascaridomorpha</taxon>
        <taxon>Ascaridoidea</taxon>
        <taxon>Ascarididae</taxon>
        <taxon>Ascaris</taxon>
    </lineage>
</organism>
<evidence type="ECO:0000313" key="2">
    <source>
        <dbReference type="WBParaSite" id="ALUE_0000505901-mRNA-1"/>
    </source>
</evidence>
<dbReference type="AlphaFoldDB" id="A0A0M3HRS7"/>
<reference evidence="2" key="1">
    <citation type="submission" date="2017-02" db="UniProtKB">
        <authorList>
            <consortium name="WormBaseParasite"/>
        </authorList>
    </citation>
    <scope>IDENTIFICATION</scope>
</reference>